<feature type="transmembrane region" description="Helical" evidence="9">
    <location>
        <begin position="736"/>
        <end position="757"/>
    </location>
</feature>
<evidence type="ECO:0000256" key="5">
    <source>
        <dbReference type="ARBA" id="ARBA00022840"/>
    </source>
</evidence>
<gene>
    <name evidence="13" type="ORF">GS601_02835</name>
</gene>
<evidence type="ECO:0000256" key="9">
    <source>
        <dbReference type="SAM" id="Phobius"/>
    </source>
</evidence>
<dbReference type="GO" id="GO:0051536">
    <property type="term" value="F:iron-sulfur cluster binding"/>
    <property type="evidence" value="ECO:0007669"/>
    <property type="project" value="UniProtKB-KW"/>
</dbReference>
<dbReference type="Pfam" id="PF12801">
    <property type="entry name" value="Fer4_5"/>
    <property type="match status" value="2"/>
</dbReference>
<evidence type="ECO:0000313" key="14">
    <source>
        <dbReference type="Proteomes" id="UP000646053"/>
    </source>
</evidence>
<dbReference type="AlphaFoldDB" id="A0A8J8CH31"/>
<feature type="transmembrane region" description="Helical" evidence="9">
    <location>
        <begin position="539"/>
        <end position="560"/>
    </location>
</feature>
<feature type="transmembrane region" description="Helical" evidence="9">
    <location>
        <begin position="514"/>
        <end position="533"/>
    </location>
</feature>
<dbReference type="InterPro" id="IPR017896">
    <property type="entry name" value="4Fe4S_Fe-S-bd"/>
</dbReference>
<feature type="transmembrane region" description="Helical" evidence="9">
    <location>
        <begin position="820"/>
        <end position="839"/>
    </location>
</feature>
<dbReference type="PANTHER" id="PTHR30224">
    <property type="entry name" value="ELECTRON TRANSPORT PROTEIN"/>
    <property type="match status" value="1"/>
</dbReference>
<dbReference type="PROSITE" id="PS50042">
    <property type="entry name" value="CNMP_BINDING_3"/>
    <property type="match status" value="1"/>
</dbReference>
<dbReference type="InterPro" id="IPR027417">
    <property type="entry name" value="P-loop_NTPase"/>
</dbReference>
<keyword evidence="8 9" id="KW-0472">Membrane</keyword>
<dbReference type="GO" id="GO:0046872">
    <property type="term" value="F:metal ion binding"/>
    <property type="evidence" value="ECO:0007669"/>
    <property type="project" value="UniProtKB-KW"/>
</dbReference>
<feature type="domain" description="Cyclic nucleotide-binding" evidence="10">
    <location>
        <begin position="16"/>
        <end position="135"/>
    </location>
</feature>
<reference evidence="13" key="1">
    <citation type="submission" date="2019-12" db="EMBL/GenBank/DDBJ databases">
        <title>High-Quality draft genome sequences of three cyanobacteria isolated from the limestone walls of the Old Cathedral of Coimbra.</title>
        <authorList>
            <person name="Tiago I."/>
            <person name="Soares F."/>
            <person name="Portugal A."/>
        </authorList>
    </citation>
    <scope>NUCLEOTIDE SEQUENCE</scope>
    <source>
        <strain evidence="13">A</strain>
    </source>
</reference>
<dbReference type="GO" id="GO:0005524">
    <property type="term" value="F:ATP binding"/>
    <property type="evidence" value="ECO:0007669"/>
    <property type="project" value="InterPro"/>
</dbReference>
<keyword evidence="5" id="KW-0067">ATP-binding</keyword>
<comment type="subcellular location">
    <subcellularLocation>
        <location evidence="1">Cell membrane</location>
    </subcellularLocation>
</comment>
<dbReference type="PROSITE" id="PS50045">
    <property type="entry name" value="SIGMA54_INTERACT_4"/>
    <property type="match status" value="1"/>
</dbReference>
<feature type="domain" description="Sigma-54 factor interaction" evidence="11">
    <location>
        <begin position="165"/>
        <end position="380"/>
    </location>
</feature>
<keyword evidence="6" id="KW-0408">Iron</keyword>
<dbReference type="InterPro" id="IPR058031">
    <property type="entry name" value="AAA_lid_NorR"/>
</dbReference>
<feature type="transmembrane region" description="Helical" evidence="9">
    <location>
        <begin position="667"/>
        <end position="684"/>
    </location>
</feature>
<dbReference type="Gene3D" id="3.40.50.300">
    <property type="entry name" value="P-loop containing nucleotide triphosphate hydrolases"/>
    <property type="match status" value="1"/>
</dbReference>
<evidence type="ECO:0000256" key="3">
    <source>
        <dbReference type="ARBA" id="ARBA00022723"/>
    </source>
</evidence>
<evidence type="ECO:0000256" key="7">
    <source>
        <dbReference type="ARBA" id="ARBA00023014"/>
    </source>
</evidence>
<keyword evidence="3" id="KW-0479">Metal-binding</keyword>
<dbReference type="PANTHER" id="PTHR30224:SF4">
    <property type="entry name" value="ELECTRON TRANSPORT PROTEIN YCCM-RELATED"/>
    <property type="match status" value="1"/>
</dbReference>
<feature type="transmembrane region" description="Helical" evidence="9">
    <location>
        <begin position="427"/>
        <end position="446"/>
    </location>
</feature>
<dbReference type="PROSITE" id="PS51379">
    <property type="entry name" value="4FE4S_FER_2"/>
    <property type="match status" value="1"/>
</dbReference>
<keyword evidence="14" id="KW-1185">Reference proteome</keyword>
<dbReference type="PROSITE" id="PS00198">
    <property type="entry name" value="4FE4S_FER_1"/>
    <property type="match status" value="1"/>
</dbReference>
<dbReference type="InterPro" id="IPR014710">
    <property type="entry name" value="RmlC-like_jellyroll"/>
</dbReference>
<dbReference type="InterPro" id="IPR018490">
    <property type="entry name" value="cNMP-bd_dom_sf"/>
</dbReference>
<feature type="transmembrane region" description="Helical" evidence="9">
    <location>
        <begin position="782"/>
        <end position="808"/>
    </location>
</feature>
<proteinExistence type="predicted"/>
<dbReference type="CDD" id="cd00038">
    <property type="entry name" value="CAP_ED"/>
    <property type="match status" value="1"/>
</dbReference>
<evidence type="ECO:0000256" key="1">
    <source>
        <dbReference type="ARBA" id="ARBA00004236"/>
    </source>
</evidence>
<comment type="caution">
    <text evidence="13">The sequence shown here is derived from an EMBL/GenBank/DDBJ whole genome shotgun (WGS) entry which is preliminary data.</text>
</comment>
<dbReference type="Pfam" id="PF25601">
    <property type="entry name" value="AAA_lid_14"/>
    <property type="match status" value="1"/>
</dbReference>
<dbReference type="SUPFAM" id="SSF54862">
    <property type="entry name" value="4Fe-4S ferredoxins"/>
    <property type="match status" value="1"/>
</dbReference>
<evidence type="ECO:0000256" key="6">
    <source>
        <dbReference type="ARBA" id="ARBA00023004"/>
    </source>
</evidence>
<evidence type="ECO:0000259" key="12">
    <source>
        <dbReference type="PROSITE" id="PS51379"/>
    </source>
</evidence>
<keyword evidence="7" id="KW-0411">Iron-sulfur</keyword>
<dbReference type="Proteomes" id="UP000646053">
    <property type="component" value="Unassembled WGS sequence"/>
</dbReference>
<dbReference type="InterPro" id="IPR052378">
    <property type="entry name" value="NosR_regulator"/>
</dbReference>
<evidence type="ECO:0000256" key="8">
    <source>
        <dbReference type="ARBA" id="ARBA00023136"/>
    </source>
</evidence>
<dbReference type="InterPro" id="IPR017900">
    <property type="entry name" value="4Fe4S_Fe_S_CS"/>
</dbReference>
<evidence type="ECO:0000256" key="4">
    <source>
        <dbReference type="ARBA" id="ARBA00022741"/>
    </source>
</evidence>
<keyword evidence="9" id="KW-0812">Transmembrane</keyword>
<evidence type="ECO:0000259" key="10">
    <source>
        <dbReference type="PROSITE" id="PS50042"/>
    </source>
</evidence>
<dbReference type="Gene3D" id="2.60.120.10">
    <property type="entry name" value="Jelly Rolls"/>
    <property type="match status" value="1"/>
</dbReference>
<dbReference type="Gene3D" id="1.10.8.60">
    <property type="match status" value="1"/>
</dbReference>
<organism evidence="13 14">
    <name type="scientific">Myxacorys almedinensis A</name>
    <dbReference type="NCBI Taxonomy" id="2690445"/>
    <lineage>
        <taxon>Bacteria</taxon>
        <taxon>Bacillati</taxon>
        <taxon>Cyanobacteriota</taxon>
        <taxon>Cyanophyceae</taxon>
        <taxon>Leptolyngbyales</taxon>
        <taxon>Leptolyngbyaceae</taxon>
        <taxon>Myxacorys</taxon>
        <taxon>Myxacorys almedinensis</taxon>
    </lineage>
</organism>
<dbReference type="GO" id="GO:0006355">
    <property type="term" value="P:regulation of DNA-templated transcription"/>
    <property type="evidence" value="ECO:0007669"/>
    <property type="project" value="InterPro"/>
</dbReference>
<keyword evidence="2" id="KW-1003">Cell membrane</keyword>
<feature type="transmembrane region" description="Helical" evidence="9">
    <location>
        <begin position="704"/>
        <end position="724"/>
    </location>
</feature>
<dbReference type="Pfam" id="PF00158">
    <property type="entry name" value="Sigma54_activat"/>
    <property type="match status" value="1"/>
</dbReference>
<dbReference type="InterPro" id="IPR002078">
    <property type="entry name" value="Sigma_54_int"/>
</dbReference>
<dbReference type="EMBL" id="WVIE01000002">
    <property type="protein sequence ID" value="NDJ16234.1"/>
    <property type="molecule type" value="Genomic_DNA"/>
</dbReference>
<sequence length="845" mass="94558">MADYSERVAWLKQNTALGTLSDEVLGAIASAINEESIEEHHRLTLEDTVPSALYILYRGHIEQYCTRQTSAARATGLLPGAVMYLKELLLDEVAEATTLALSDCLLWTIERSRFLELAQHYPEIGQTVSRRLATELEQVSSALEYERERQTGLRPYLVPKVRRGIVGSSRYAVRLRQEMKKASKDRGSVLIFGEPGLEKDNAAALIHFGSSDRKEPMIKVNCNTLQANGSELFGRAGGKPGLLDWLGRGTLLLNNLEDSPPELEAKLVQMLKTGEYTPISREGEPAEAARPLDARIMMTSEKVLPQLERCNQVAHRIKVPPLRVRKADIATMVEYYLSLFSRSRGISKPNVTPEALRRLQGYDFPGNSTELQNLIERALVQSEAASELTEEVFWSASAKSRRFRVNLLNAYPKLRQFLRSPWWPDRINYGFVLGAFAIVVGMLMVGPQSRDRNVALNLFWAWWWLLILIGFPFVGRLWCSICPFMVYGELAQKISLKLIPRQLRPWARQPAEKWGGWFLFGMFALILLWEELWNLENTAYLSGCLLLLITAGAVTFSLVFERRFWCRYLCPIGGMNGLFAKLSMVELRAQQGICSASCTTYQCYKGGPQKGEGMETGGCPVYSHPAQLQDNRDCVLCMTCLKACPHRSVELNLRPPGIELWTTHKPTYSELCLLFLLWGAVFLHRLPEIEQQFGLNLHLDHFGIHAGVSIVALMVPGAIALIAHKMLQLLNSKSRPFLELAYGYLPFVLGCSVAHYLRLGLTEAGQVIPVTVAMFNPGASLAALPVAIAHPAVIAFLQAATIVGSFWLSVFLTQKIARQAIALLLPQHLAMAAIGSLFWKITIGW</sequence>
<feature type="transmembrane region" description="Helical" evidence="9">
    <location>
        <begin position="461"/>
        <end position="487"/>
    </location>
</feature>
<dbReference type="Pfam" id="PF00027">
    <property type="entry name" value="cNMP_binding"/>
    <property type="match status" value="1"/>
</dbReference>
<keyword evidence="9" id="KW-1133">Transmembrane helix</keyword>
<accession>A0A8J8CH31</accession>
<keyword evidence="4" id="KW-0547">Nucleotide-binding</keyword>
<dbReference type="InterPro" id="IPR000595">
    <property type="entry name" value="cNMP-bd_dom"/>
</dbReference>
<dbReference type="SUPFAM" id="SSF51206">
    <property type="entry name" value="cAMP-binding domain-like"/>
    <property type="match status" value="1"/>
</dbReference>
<evidence type="ECO:0000256" key="2">
    <source>
        <dbReference type="ARBA" id="ARBA00022475"/>
    </source>
</evidence>
<dbReference type="GO" id="GO:0005886">
    <property type="term" value="C:plasma membrane"/>
    <property type="evidence" value="ECO:0007669"/>
    <property type="project" value="UniProtKB-SubCell"/>
</dbReference>
<feature type="domain" description="4Fe-4S ferredoxin-type" evidence="12">
    <location>
        <begin position="624"/>
        <end position="654"/>
    </location>
</feature>
<protein>
    <submittedName>
        <fullName evidence="13">4Fe-4S binding protein</fullName>
    </submittedName>
</protein>
<name>A0A8J8CH31_9CYAN</name>
<dbReference type="RefSeq" id="WP_162421729.1">
    <property type="nucleotide sequence ID" value="NZ_WVIE01000002.1"/>
</dbReference>
<evidence type="ECO:0000259" key="11">
    <source>
        <dbReference type="PROSITE" id="PS50045"/>
    </source>
</evidence>
<dbReference type="SUPFAM" id="SSF52540">
    <property type="entry name" value="P-loop containing nucleoside triphosphate hydrolases"/>
    <property type="match status" value="1"/>
</dbReference>
<evidence type="ECO:0000313" key="13">
    <source>
        <dbReference type="EMBL" id="NDJ16234.1"/>
    </source>
</evidence>